<feature type="compositionally biased region" description="Low complexity" evidence="5">
    <location>
        <begin position="1032"/>
        <end position="1043"/>
    </location>
</feature>
<dbReference type="AlphaFoldDB" id="A0A0R3U9D0"/>
<comment type="similarity">
    <text evidence="1">Belongs to the TALE/MEIS homeobox family.</text>
</comment>
<dbReference type="SUPFAM" id="SSF46689">
    <property type="entry name" value="Homeodomain-like"/>
    <property type="match status" value="1"/>
</dbReference>
<dbReference type="InterPro" id="IPR008422">
    <property type="entry name" value="KN_HD"/>
</dbReference>
<feature type="region of interest" description="Disordered" evidence="5">
    <location>
        <begin position="1"/>
        <end position="142"/>
    </location>
</feature>
<feature type="region of interest" description="Disordered" evidence="5">
    <location>
        <begin position="931"/>
        <end position="1118"/>
    </location>
</feature>
<dbReference type="Proteomes" id="UP000267029">
    <property type="component" value="Unassembled WGS sequence"/>
</dbReference>
<keyword evidence="2" id="KW-0238">DNA-binding</keyword>
<feature type="compositionally biased region" description="Polar residues" evidence="5">
    <location>
        <begin position="619"/>
        <end position="630"/>
    </location>
</feature>
<feature type="compositionally biased region" description="Gly residues" evidence="5">
    <location>
        <begin position="1016"/>
        <end position="1029"/>
    </location>
</feature>
<organism evidence="8 9">
    <name type="scientific">Mesocestoides corti</name>
    <name type="common">Flatworm</name>
    <dbReference type="NCBI Taxonomy" id="53468"/>
    <lineage>
        <taxon>Eukaryota</taxon>
        <taxon>Metazoa</taxon>
        <taxon>Spiralia</taxon>
        <taxon>Lophotrochozoa</taxon>
        <taxon>Platyhelminthes</taxon>
        <taxon>Cestoda</taxon>
        <taxon>Eucestoda</taxon>
        <taxon>Cyclophyllidea</taxon>
        <taxon>Mesocestoididae</taxon>
        <taxon>Mesocestoides</taxon>
    </lineage>
</organism>
<feature type="compositionally biased region" description="Polar residues" evidence="5">
    <location>
        <begin position="78"/>
        <end position="110"/>
    </location>
</feature>
<feature type="domain" description="KN homeodomain" evidence="6">
    <location>
        <begin position="686"/>
        <end position="717"/>
    </location>
</feature>
<gene>
    <name evidence="8" type="ORF">MCOS_LOCUS3528</name>
</gene>
<dbReference type="EMBL" id="UXSR01000832">
    <property type="protein sequence ID" value="VDD77525.1"/>
    <property type="molecule type" value="Genomic_DNA"/>
</dbReference>
<evidence type="ECO:0000259" key="6">
    <source>
        <dbReference type="Pfam" id="PF05920"/>
    </source>
</evidence>
<evidence type="ECO:0000259" key="7">
    <source>
        <dbReference type="Pfam" id="PF16493"/>
    </source>
</evidence>
<feature type="compositionally biased region" description="Low complexity" evidence="5">
    <location>
        <begin position="1000"/>
        <end position="1010"/>
    </location>
</feature>
<dbReference type="STRING" id="53468.A0A0R3U9D0"/>
<evidence type="ECO:0000256" key="1">
    <source>
        <dbReference type="ARBA" id="ARBA00009661"/>
    </source>
</evidence>
<dbReference type="Gene3D" id="1.10.10.60">
    <property type="entry name" value="Homeodomain-like"/>
    <property type="match status" value="1"/>
</dbReference>
<feature type="compositionally biased region" description="Basic residues" evidence="5">
    <location>
        <begin position="1081"/>
        <end position="1091"/>
    </location>
</feature>
<keyword evidence="9" id="KW-1185">Reference proteome</keyword>
<protein>
    <recommendedName>
        <fullName evidence="10">Homeobox domain-containing protein</fullName>
    </recommendedName>
</protein>
<feature type="compositionally biased region" description="Polar residues" evidence="5">
    <location>
        <begin position="974"/>
        <end position="999"/>
    </location>
</feature>
<feature type="compositionally biased region" description="Low complexity" evidence="5">
    <location>
        <begin position="954"/>
        <end position="973"/>
    </location>
</feature>
<accession>A0A0R3U9D0</accession>
<feature type="region of interest" description="Disordered" evidence="5">
    <location>
        <begin position="558"/>
        <end position="672"/>
    </location>
</feature>
<dbReference type="InterPro" id="IPR032453">
    <property type="entry name" value="PKNOX/Meis_N"/>
</dbReference>
<dbReference type="Pfam" id="PF16493">
    <property type="entry name" value="Meis_PKNOX_N"/>
    <property type="match status" value="2"/>
</dbReference>
<feature type="compositionally biased region" description="Low complexity" evidence="5">
    <location>
        <begin position="482"/>
        <end position="496"/>
    </location>
</feature>
<feature type="domain" description="MEIS N-terminal" evidence="7">
    <location>
        <begin position="147"/>
        <end position="216"/>
    </location>
</feature>
<sequence length="1118" mass="118425">NTSPSESSHPVARPTSEQATGDEQHFNGASNSSTPTPRSSSANDTSSRYHGTSGYPTSRSTDTTVPLQPPPGLFPTQGDASNTSTTPQSETAAAATTTPLYSARPTSYSLVGTDPIAGHSRLPHSMQQPAPSQQFGDPSYAQPPLTASRQAIYDHPLYPLLTLIFEKCELATCTPRDRIAARASADGLQQNPLSTGDSDVWSSESFDSDILVFAEEGRGCNLLPLATLLSILFLLLRLSRKYTIARLTGRIRSNLTRQIDDEGLSEPKNQHEQETTKSIHYSLFLHLFQIIQAIRVLRVHLIEIEKVHELCDNFCQRYIAFLRNRMPTDLMVEDRESAGSTGSANSPQAPPPAQPNQMRPPYLLPGMEPHPPPTDAFPSPYAAMYSEDPQRRYPPGYADQGGHPFFDTCAAAAAAAAAAQASMMGHLRPPFQHLSATTDVVAPSTSAYTTTSLLTEQHLQHQQHQQALGGAFNSGRGTTLYNSAGSKNGSSSGVGNIPITAGAYPHHHSHHHHHHHPGDTLSINTSATGGDSVTTATAAAAAAAAAAAQFGLKHSPVLAGSGSSRKSSDTEDTHGSPSNPDGSRSGSRGGSGVRSRSELTSLHLNGSGRPPFDACGASNPISRYHSSTGTHEVGSETGEYMSMSDGLAKSIGSGENMDDFDDEKSAKRQKKRGIFPKAATNIMRAWLFQHLSHPYPSEEQKKQLSAETGLTILQVNNCPLLPGADNSGGGKLPTVNLVGETLFHRRRLTLNASGLLTAHSIKIVSLISPELTAQPSTHTHTHNNWEGVACVCLPCKRIRLPAPLNARAVSCQPKSWQPHATLVLSRHIIIPMRTVVVVRQAKGGWGFINARRRIVQPMIDQSNRSGPLGYSADGSGRVSYMENQHFAAYGQSEFSQNADIYAALAVAAASGGMMDGRSFMAPTTNSDLVAAASNGGGGGGGSDSSYPLYRHPHSGYPGAAHHAGGAPSFSASPTQSSGNVDTFNKGQKYSTPMRSPLNTSPASSAYSPPAQFRGTPNGGSLFGAYGGFYVGPQPTSTPPDQQTVSGGAPERHASTGGSSNPGEGNSYVGTGTDGGGGGRFVAHHHHHRHHPPPPPPPPPPHHHHHSDSGPLQQDIHAN</sequence>
<feature type="region of interest" description="Disordered" evidence="5">
    <location>
        <begin position="479"/>
        <end position="526"/>
    </location>
</feature>
<feature type="compositionally biased region" description="Polar residues" evidence="5">
    <location>
        <begin position="44"/>
        <end position="66"/>
    </location>
</feature>
<evidence type="ECO:0008006" key="10">
    <source>
        <dbReference type="Google" id="ProtNLM"/>
    </source>
</evidence>
<dbReference type="GO" id="GO:0003677">
    <property type="term" value="F:DNA binding"/>
    <property type="evidence" value="ECO:0007669"/>
    <property type="project" value="UniProtKB-KW"/>
</dbReference>
<evidence type="ECO:0000256" key="5">
    <source>
        <dbReference type="SAM" id="MobiDB-lite"/>
    </source>
</evidence>
<feature type="non-terminal residue" evidence="8">
    <location>
        <position position="1"/>
    </location>
</feature>
<keyword evidence="3" id="KW-0371">Homeobox</keyword>
<proteinExistence type="inferred from homology"/>
<evidence type="ECO:0000313" key="9">
    <source>
        <dbReference type="Proteomes" id="UP000267029"/>
    </source>
</evidence>
<evidence type="ECO:0000256" key="2">
    <source>
        <dbReference type="ARBA" id="ARBA00023125"/>
    </source>
</evidence>
<dbReference type="Pfam" id="PF05920">
    <property type="entry name" value="Homeobox_KN"/>
    <property type="match status" value="1"/>
</dbReference>
<feature type="domain" description="MEIS N-terminal" evidence="7">
    <location>
        <begin position="290"/>
        <end position="329"/>
    </location>
</feature>
<reference evidence="8 9" key="1">
    <citation type="submission" date="2018-10" db="EMBL/GenBank/DDBJ databases">
        <authorList>
            <consortium name="Pathogen Informatics"/>
        </authorList>
    </citation>
    <scope>NUCLEOTIDE SEQUENCE [LARGE SCALE GENOMIC DNA]</scope>
</reference>
<dbReference type="InterPro" id="IPR009057">
    <property type="entry name" value="Homeodomain-like_sf"/>
</dbReference>
<dbReference type="GO" id="GO:0006355">
    <property type="term" value="P:regulation of DNA-templated transcription"/>
    <property type="evidence" value="ECO:0007669"/>
    <property type="project" value="InterPro"/>
</dbReference>
<dbReference type="InterPro" id="IPR050224">
    <property type="entry name" value="TALE_homeobox"/>
</dbReference>
<keyword evidence="4" id="KW-0539">Nucleus</keyword>
<evidence type="ECO:0000256" key="3">
    <source>
        <dbReference type="ARBA" id="ARBA00023155"/>
    </source>
</evidence>
<feature type="compositionally biased region" description="Low complexity" evidence="5">
    <location>
        <begin position="29"/>
        <end position="43"/>
    </location>
</feature>
<dbReference type="OrthoDB" id="10056939at2759"/>
<dbReference type="InterPro" id="IPR001356">
    <property type="entry name" value="HD"/>
</dbReference>
<evidence type="ECO:0000313" key="8">
    <source>
        <dbReference type="EMBL" id="VDD77525.1"/>
    </source>
</evidence>
<feature type="compositionally biased region" description="Basic residues" evidence="5">
    <location>
        <begin position="505"/>
        <end position="516"/>
    </location>
</feature>
<dbReference type="CDD" id="cd00086">
    <property type="entry name" value="homeodomain"/>
    <property type="match status" value="1"/>
</dbReference>
<feature type="compositionally biased region" description="Low complexity" evidence="5">
    <location>
        <begin position="575"/>
        <end position="586"/>
    </location>
</feature>
<feature type="region of interest" description="Disordered" evidence="5">
    <location>
        <begin position="334"/>
        <end position="370"/>
    </location>
</feature>
<dbReference type="PANTHER" id="PTHR11850">
    <property type="entry name" value="HOMEOBOX PROTEIN TRANSCRIPTION FACTORS"/>
    <property type="match status" value="1"/>
</dbReference>
<evidence type="ECO:0000256" key="4">
    <source>
        <dbReference type="ARBA" id="ARBA00023242"/>
    </source>
</evidence>
<feature type="compositionally biased region" description="Polar residues" evidence="5">
    <location>
        <begin position="125"/>
        <end position="136"/>
    </location>
</feature>
<name>A0A0R3U9D0_MESCO</name>